<dbReference type="EMBL" id="RLII01000008">
    <property type="protein sequence ID" value="RXE59199.1"/>
    <property type="molecule type" value="Genomic_DNA"/>
</dbReference>
<dbReference type="SUPFAM" id="SSF53098">
    <property type="entry name" value="Ribonuclease H-like"/>
    <property type="match status" value="1"/>
</dbReference>
<evidence type="ECO:0000259" key="6">
    <source>
        <dbReference type="SMART" id="SM00732"/>
    </source>
</evidence>
<dbReference type="InterPro" id="IPR005227">
    <property type="entry name" value="YqgF"/>
</dbReference>
<keyword evidence="1 5" id="KW-0963">Cytoplasm</keyword>
<dbReference type="RefSeq" id="WP_069194315.1">
    <property type="nucleotide sequence ID" value="NZ_RLII01000008.1"/>
</dbReference>
<evidence type="ECO:0000256" key="2">
    <source>
        <dbReference type="ARBA" id="ARBA00022517"/>
    </source>
</evidence>
<accession>A0A4V1K264</accession>
<protein>
    <recommendedName>
        <fullName evidence="5">Putative pre-16S rRNA nuclease</fullName>
        <ecNumber evidence="5">3.1.-.-</ecNumber>
    </recommendedName>
</protein>
<evidence type="ECO:0000313" key="7">
    <source>
        <dbReference type="EMBL" id="RXE59199.1"/>
    </source>
</evidence>
<evidence type="ECO:0000256" key="4">
    <source>
        <dbReference type="ARBA" id="ARBA00022801"/>
    </source>
</evidence>
<evidence type="ECO:0000313" key="8">
    <source>
        <dbReference type="Proteomes" id="UP000289166"/>
    </source>
</evidence>
<dbReference type="PANTHER" id="PTHR33317:SF4">
    <property type="entry name" value="POLYNUCLEOTIDYL TRANSFERASE, RIBONUCLEASE H-LIKE SUPERFAMILY PROTEIN"/>
    <property type="match status" value="1"/>
</dbReference>
<dbReference type="Proteomes" id="UP000289166">
    <property type="component" value="Unassembled WGS sequence"/>
</dbReference>
<keyword evidence="8" id="KW-1185">Reference proteome</keyword>
<dbReference type="InterPro" id="IPR006641">
    <property type="entry name" value="YqgF/RNaseH-like_dom"/>
</dbReference>
<dbReference type="AlphaFoldDB" id="A0A4V1K264"/>
<evidence type="ECO:0000256" key="1">
    <source>
        <dbReference type="ARBA" id="ARBA00022490"/>
    </source>
</evidence>
<evidence type="ECO:0000256" key="5">
    <source>
        <dbReference type="HAMAP-Rule" id="MF_00651"/>
    </source>
</evidence>
<name>A0A4V1K264_9FIRM</name>
<comment type="caution">
    <text evidence="7">The sequence shown here is derived from an EMBL/GenBank/DDBJ whole genome shotgun (WGS) entry which is preliminary data.</text>
</comment>
<proteinExistence type="inferred from homology"/>
<evidence type="ECO:0000256" key="3">
    <source>
        <dbReference type="ARBA" id="ARBA00022722"/>
    </source>
</evidence>
<dbReference type="GO" id="GO:0005829">
    <property type="term" value="C:cytosol"/>
    <property type="evidence" value="ECO:0007669"/>
    <property type="project" value="TreeGrafter"/>
</dbReference>
<dbReference type="HAMAP" id="MF_00651">
    <property type="entry name" value="Nuclease_YqgF"/>
    <property type="match status" value="1"/>
</dbReference>
<keyword evidence="2 5" id="KW-0690">Ribosome biogenesis</keyword>
<dbReference type="InterPro" id="IPR012337">
    <property type="entry name" value="RNaseH-like_sf"/>
</dbReference>
<comment type="similarity">
    <text evidence="5">Belongs to the YqgF HJR family.</text>
</comment>
<dbReference type="GO" id="GO:0004518">
    <property type="term" value="F:nuclease activity"/>
    <property type="evidence" value="ECO:0007669"/>
    <property type="project" value="UniProtKB-KW"/>
</dbReference>
<comment type="subcellular location">
    <subcellularLocation>
        <location evidence="5">Cytoplasm</location>
    </subcellularLocation>
</comment>
<dbReference type="InterPro" id="IPR037027">
    <property type="entry name" value="YqgF/RNaseH-like_dom_sf"/>
</dbReference>
<dbReference type="Pfam" id="PF03652">
    <property type="entry name" value="RuvX"/>
    <property type="match status" value="1"/>
</dbReference>
<sequence>MRIMGIDYGDSRIGIAISDPLGWTAQALETISWKTDVEVPIKRISELIEDYEIKTVIIGFPKNMDGTVGVRGEKTIEFVELLTQRVKDIEVIKWDERLTTVAANRTMHEMGVKKSKKKLVVDQIAAVYILQGYLDSQGKA</sequence>
<keyword evidence="3 5" id="KW-0540">Nuclease</keyword>
<dbReference type="EC" id="3.1.-.-" evidence="5"/>
<dbReference type="OrthoDB" id="9796140at2"/>
<dbReference type="CDD" id="cd16964">
    <property type="entry name" value="YqgF"/>
    <property type="match status" value="1"/>
</dbReference>
<feature type="domain" description="YqgF/RNase H-like" evidence="6">
    <location>
        <begin position="1"/>
        <end position="103"/>
    </location>
</feature>
<dbReference type="NCBIfam" id="TIGR00250">
    <property type="entry name" value="RNAse_H_YqgF"/>
    <property type="match status" value="1"/>
</dbReference>
<dbReference type="Gene3D" id="3.30.420.140">
    <property type="entry name" value="YqgF/RNase H-like domain"/>
    <property type="match status" value="1"/>
</dbReference>
<dbReference type="GO" id="GO:0016788">
    <property type="term" value="F:hydrolase activity, acting on ester bonds"/>
    <property type="evidence" value="ECO:0007669"/>
    <property type="project" value="UniProtKB-UniRule"/>
</dbReference>
<comment type="function">
    <text evidence="5">Could be a nuclease involved in processing of the 5'-end of pre-16S rRNA.</text>
</comment>
<gene>
    <name evidence="7" type="primary">ruvX</name>
    <name evidence="7" type="ORF">EFD62_08620</name>
</gene>
<dbReference type="PANTHER" id="PTHR33317">
    <property type="entry name" value="POLYNUCLEOTIDYL TRANSFERASE, RIBONUCLEASE H-LIKE SUPERFAMILY PROTEIN"/>
    <property type="match status" value="1"/>
</dbReference>
<dbReference type="GO" id="GO:0000967">
    <property type="term" value="P:rRNA 5'-end processing"/>
    <property type="evidence" value="ECO:0007669"/>
    <property type="project" value="UniProtKB-UniRule"/>
</dbReference>
<organism evidence="7 8">
    <name type="scientific">Acetivibrio mesophilus</name>
    <dbReference type="NCBI Taxonomy" id="2487273"/>
    <lineage>
        <taxon>Bacteria</taxon>
        <taxon>Bacillati</taxon>
        <taxon>Bacillota</taxon>
        <taxon>Clostridia</taxon>
        <taxon>Eubacteriales</taxon>
        <taxon>Oscillospiraceae</taxon>
        <taxon>Acetivibrio</taxon>
    </lineage>
</organism>
<reference evidence="8" key="1">
    <citation type="submission" date="2018-11" db="EMBL/GenBank/DDBJ databases">
        <title>Genome sequencing of a novel mesophilic and cellulolytic organism within the genus Hungateiclostridium.</title>
        <authorList>
            <person name="Rettenmaier R."/>
            <person name="Liebl W."/>
            <person name="Zverlov V."/>
        </authorList>
    </citation>
    <scope>NUCLEOTIDE SEQUENCE [LARGE SCALE GENOMIC DNA]</scope>
    <source>
        <strain evidence="8">N2K1</strain>
    </source>
</reference>
<dbReference type="SMART" id="SM00732">
    <property type="entry name" value="YqgFc"/>
    <property type="match status" value="1"/>
</dbReference>
<keyword evidence="4 5" id="KW-0378">Hydrolase</keyword>